<dbReference type="PANTHER" id="PTHR21432:SF20">
    <property type="entry name" value="ACETYL-COA HYDROLASE"/>
    <property type="match status" value="1"/>
</dbReference>
<dbReference type="SUPFAM" id="SSF100950">
    <property type="entry name" value="NagB/RpiA/CoA transferase-like"/>
    <property type="match status" value="2"/>
</dbReference>
<dbReference type="Gene3D" id="3.40.1080.10">
    <property type="entry name" value="Glutaconate Coenzyme A-transferase"/>
    <property type="match status" value="1"/>
</dbReference>
<evidence type="ECO:0000313" key="6">
    <source>
        <dbReference type="EMBL" id="ABI68457.1"/>
    </source>
</evidence>
<gene>
    <name evidence="6" type="ordered locus">Swol_1147</name>
</gene>
<feature type="domain" description="Acetyl-CoA hydrolase/transferase C-terminal" evidence="5">
    <location>
        <begin position="280"/>
        <end position="436"/>
    </location>
</feature>
<name>Q0AXU7_SYNWW</name>
<sequence length="449" mass="49890">MGKTYLDEYKEKLRTADEAVKVVKSGDWVEYGEFMMQAKDLDAALARRKDELKDVKVRVVTATFMPEIVKCDPERDHFIYNDWHFSGGSRQLAMKDLCNYIPLTYHESGKFVEDFADIDVAFIPVAPMDKHGFFNLGTSNSISSYVINKAKIKIAEVNTSTPVCFGGSKEAVHISDIDYIVESQTNPKLLNLPELPVTDVDRKIAALVMEEMEDGSCIQLGIGAMPNTVGTMIAQSDLKDLGVHTEMLVDAYVDMYDAGRVNNKRKSIDKGKMVYTFAMGSEKLYNFMDRNPAIASYPVGYTNDPAVIGQNDKVVGINNALEVDLFGQVASESSGWRHISGTGGQFDFILGSYRSKGGKGFICLSSTTTLKDGSRVSRIRPTLSPGTIVTVPRSCVYLVTTEYGTVNLKAKTTWQRAEALINIAHPDLRDELVKEAQKMRIWTKTCKIL</sequence>
<feature type="binding site" evidence="3">
    <location>
        <begin position="221"/>
        <end position="225"/>
    </location>
    <ligand>
        <name>CoA</name>
        <dbReference type="ChEBI" id="CHEBI:57287"/>
    </ligand>
</feature>
<comment type="similarity">
    <text evidence="1 3">Belongs to the acetyl-CoA hydrolase/transferase family.</text>
</comment>
<keyword evidence="3" id="KW-0963">Cytoplasm</keyword>
<evidence type="ECO:0000259" key="4">
    <source>
        <dbReference type="Pfam" id="PF02550"/>
    </source>
</evidence>
<comment type="subcellular location">
    <subcellularLocation>
        <location evidence="3">Cytoplasm</location>
    </subcellularLocation>
</comment>
<dbReference type="EMBL" id="CP000448">
    <property type="protein sequence ID" value="ABI68457.1"/>
    <property type="molecule type" value="Genomic_DNA"/>
</dbReference>
<dbReference type="InterPro" id="IPR026888">
    <property type="entry name" value="AcetylCoA_hyd_C"/>
</dbReference>
<dbReference type="EC" id="2.8.3.-" evidence="3"/>
<dbReference type="RefSeq" id="WP_011640561.1">
    <property type="nucleotide sequence ID" value="NC_008346.1"/>
</dbReference>
<evidence type="ECO:0000259" key="5">
    <source>
        <dbReference type="Pfam" id="PF13336"/>
    </source>
</evidence>
<dbReference type="Gene3D" id="3.40.1080.20">
    <property type="entry name" value="Acetyl-CoA hydrolase/transferase C-terminal domain"/>
    <property type="match status" value="1"/>
</dbReference>
<keyword evidence="3" id="KW-0443">Lipid metabolism</keyword>
<dbReference type="GO" id="GO:0008775">
    <property type="term" value="F:acetate CoA-transferase activity"/>
    <property type="evidence" value="ECO:0007669"/>
    <property type="project" value="InterPro"/>
</dbReference>
<dbReference type="InterPro" id="IPR003702">
    <property type="entry name" value="ActCoA_hydro_N"/>
</dbReference>
<keyword evidence="3" id="KW-0276">Fatty acid metabolism</keyword>
<dbReference type="PANTHER" id="PTHR21432">
    <property type="entry name" value="ACETYL-COA HYDROLASE-RELATED"/>
    <property type="match status" value="1"/>
</dbReference>
<evidence type="ECO:0000256" key="2">
    <source>
        <dbReference type="ARBA" id="ARBA00022679"/>
    </source>
</evidence>
<dbReference type="Pfam" id="PF02550">
    <property type="entry name" value="AcetylCoA_hydro"/>
    <property type="match status" value="1"/>
</dbReference>
<protein>
    <recommendedName>
        <fullName evidence="3">Probable butyrate:acetyl-CoA coenzyme A-transferase</fullName>
        <shortName evidence="3">Butyrate CoA-transferase</shortName>
        <ecNumber evidence="3">2.8.3.-</ecNumber>
    </recommendedName>
</protein>
<evidence type="ECO:0000256" key="3">
    <source>
        <dbReference type="HAMAP-Rule" id="MF_03228"/>
    </source>
</evidence>
<feature type="active site" description="5-glutamyl coenzyme A thioester intermediate" evidence="3">
    <location>
        <position position="246"/>
    </location>
</feature>
<dbReference type="Gene3D" id="3.30.750.70">
    <property type="entry name" value="4-hydroxybutyrate coenzyme like domains"/>
    <property type="match status" value="1"/>
</dbReference>
<feature type="binding site" evidence="3">
    <location>
        <position position="321"/>
    </location>
    <ligand>
        <name>CoA</name>
        <dbReference type="ChEBI" id="CHEBI:57287"/>
    </ligand>
</feature>
<accession>Q0AXU7</accession>
<dbReference type="HOGENOM" id="CLU_030703_1_0_9"/>
<dbReference type="GO" id="GO:0006084">
    <property type="term" value="P:acetyl-CoA metabolic process"/>
    <property type="evidence" value="ECO:0007669"/>
    <property type="project" value="UniProtKB-UniRule"/>
</dbReference>
<dbReference type="eggNOG" id="COG0427">
    <property type="taxonomic scope" value="Bacteria"/>
</dbReference>
<keyword evidence="2 3" id="KW-0808">Transferase</keyword>
<reference evidence="7" key="1">
    <citation type="journal article" date="2010" name="Environ. Microbiol.">
        <title>The genome of Syntrophomonas wolfei: new insights into syntrophic metabolism and biohydrogen production.</title>
        <authorList>
            <person name="Sieber J.R."/>
            <person name="Sims D.R."/>
            <person name="Han C."/>
            <person name="Kim E."/>
            <person name="Lykidis A."/>
            <person name="Lapidus A.L."/>
            <person name="McDonnald E."/>
            <person name="Rohlin L."/>
            <person name="Culley D.E."/>
            <person name="Gunsalus R."/>
            <person name="McInerney M.J."/>
        </authorList>
    </citation>
    <scope>NUCLEOTIDE SEQUENCE [LARGE SCALE GENOMIC DNA]</scope>
    <source>
        <strain evidence="7">DSM 2245B / Goettingen</strain>
    </source>
</reference>
<dbReference type="InterPro" id="IPR038460">
    <property type="entry name" value="AcetylCoA_hyd_C_sf"/>
</dbReference>
<comment type="catalytic activity">
    <reaction evidence="3">
        <text>butanoate + acetyl-CoA = butanoyl-CoA + acetate</text>
        <dbReference type="Rhea" id="RHEA:30071"/>
        <dbReference type="ChEBI" id="CHEBI:17968"/>
        <dbReference type="ChEBI" id="CHEBI:30089"/>
        <dbReference type="ChEBI" id="CHEBI:57288"/>
        <dbReference type="ChEBI" id="CHEBI:57371"/>
    </reaction>
</comment>
<dbReference type="Proteomes" id="UP000001968">
    <property type="component" value="Chromosome"/>
</dbReference>
<dbReference type="GO" id="GO:0019605">
    <property type="term" value="P:butyrate metabolic process"/>
    <property type="evidence" value="ECO:0007669"/>
    <property type="project" value="UniProtKB-UniRule"/>
</dbReference>
<dbReference type="InterPro" id="IPR037171">
    <property type="entry name" value="NagB/RpiA_transferase-like"/>
</dbReference>
<dbReference type="HAMAP" id="MF_03228">
    <property type="entry name" value="But_CoA_trans"/>
    <property type="match status" value="1"/>
</dbReference>
<dbReference type="KEGG" id="swo:Swol_1147"/>
<dbReference type="GO" id="GO:0005737">
    <property type="term" value="C:cytoplasm"/>
    <property type="evidence" value="ECO:0007669"/>
    <property type="project" value="UniProtKB-SubCell"/>
</dbReference>
<organism evidence="6 7">
    <name type="scientific">Syntrophomonas wolfei subsp. wolfei (strain DSM 2245B / Goettingen)</name>
    <dbReference type="NCBI Taxonomy" id="335541"/>
    <lineage>
        <taxon>Bacteria</taxon>
        <taxon>Bacillati</taxon>
        <taxon>Bacillota</taxon>
        <taxon>Clostridia</taxon>
        <taxon>Eubacteriales</taxon>
        <taxon>Syntrophomonadaceae</taxon>
        <taxon>Syntrophomonas</taxon>
    </lineage>
</organism>
<evidence type="ECO:0000313" key="7">
    <source>
        <dbReference type="Proteomes" id="UP000001968"/>
    </source>
</evidence>
<evidence type="ECO:0000256" key="1">
    <source>
        <dbReference type="ARBA" id="ARBA00009632"/>
    </source>
</evidence>
<dbReference type="InterPro" id="IPR046433">
    <property type="entry name" value="ActCoA_hydro"/>
</dbReference>
<comment type="pathway">
    <text evidence="3">Lipid metabolism; butanoate metabolism.</text>
</comment>
<proteinExistence type="inferred from homology"/>
<comment type="function">
    <text evidence="3">Coenzyme A-transferase that converts butyrate to butyryl-CoA.</text>
</comment>
<dbReference type="InterPro" id="IPR023990">
    <property type="entry name" value="Butryl-CoA_acetate_CoA_Tfrase"/>
</dbReference>
<dbReference type="OrthoDB" id="9801795at2"/>
<feature type="binding site" evidence="3">
    <location>
        <position position="344"/>
    </location>
    <ligand>
        <name>CoA</name>
        <dbReference type="ChEBI" id="CHEBI:57287"/>
    </ligand>
</feature>
<keyword evidence="7" id="KW-1185">Reference proteome</keyword>
<feature type="domain" description="Acetyl-CoA hydrolase/transferase N-terminal" evidence="4">
    <location>
        <begin position="7"/>
        <end position="184"/>
    </location>
</feature>
<dbReference type="UniPathway" id="UPA00863"/>
<dbReference type="AlphaFoldDB" id="Q0AXU7"/>
<dbReference type="GO" id="GO:0006083">
    <property type="term" value="P:acetate metabolic process"/>
    <property type="evidence" value="ECO:0007669"/>
    <property type="project" value="InterPro"/>
</dbReference>
<dbReference type="Pfam" id="PF13336">
    <property type="entry name" value="AcetylCoA_hyd_C"/>
    <property type="match status" value="1"/>
</dbReference>